<gene>
    <name evidence="2" type="ORF">J1784_11980</name>
</gene>
<evidence type="ECO:0000259" key="1">
    <source>
        <dbReference type="Pfam" id="PF00535"/>
    </source>
</evidence>
<name>A0ABS6LG04_9GAMM</name>
<protein>
    <submittedName>
        <fullName evidence="2">Glycosyltransferase</fullName>
    </submittedName>
</protein>
<dbReference type="Pfam" id="PF00535">
    <property type="entry name" value="Glycos_transf_2"/>
    <property type="match status" value="1"/>
</dbReference>
<dbReference type="InterPro" id="IPR001173">
    <property type="entry name" value="Glyco_trans_2-like"/>
</dbReference>
<feature type="domain" description="Glycosyltransferase 2-like" evidence="1">
    <location>
        <begin position="12"/>
        <end position="115"/>
    </location>
</feature>
<reference evidence="2 3" key="1">
    <citation type="submission" date="2021-03" db="EMBL/GenBank/DDBJ databases">
        <title>Five novel Rahnella species.</title>
        <authorList>
            <person name="Brady C."/>
            <person name="Asselin J."/>
            <person name="Beer S."/>
            <person name="Bruberg M.B."/>
            <person name="Crampton B."/>
            <person name="Venter S."/>
            <person name="Arnold D."/>
            <person name="Denman S."/>
        </authorList>
    </citation>
    <scope>NUCLEOTIDE SEQUENCE [LARGE SCALE GENOMIC DNA]</scope>
    <source>
        <strain evidence="2 3">FRB 231</strain>
    </source>
</reference>
<proteinExistence type="predicted"/>
<accession>A0ABS6LG04</accession>
<keyword evidence="3" id="KW-1185">Reference proteome</keyword>
<comment type="caution">
    <text evidence="2">The sequence shown here is derived from an EMBL/GenBank/DDBJ whole genome shotgun (WGS) entry which is preliminary data.</text>
</comment>
<dbReference type="Proteomes" id="UP000739284">
    <property type="component" value="Unassembled WGS sequence"/>
</dbReference>
<organism evidence="2 3">
    <name type="scientific">Rahnella ecdela</name>
    <dbReference type="NCBI Taxonomy" id="2816250"/>
    <lineage>
        <taxon>Bacteria</taxon>
        <taxon>Pseudomonadati</taxon>
        <taxon>Pseudomonadota</taxon>
        <taxon>Gammaproteobacteria</taxon>
        <taxon>Enterobacterales</taxon>
        <taxon>Yersiniaceae</taxon>
        <taxon>Rahnella</taxon>
    </lineage>
</organism>
<evidence type="ECO:0000313" key="3">
    <source>
        <dbReference type="Proteomes" id="UP000739284"/>
    </source>
</evidence>
<dbReference type="RefSeq" id="WP_217149408.1">
    <property type="nucleotide sequence ID" value="NZ_JAFMOY010000125.1"/>
</dbReference>
<sequence>MKKQILPIVVLYKKELSDAESINTLLDSDIDNSISDIFVYDNTPENFIKNNIVCEVYRDRNVIYHHDIKNSGVSTAYNSGMKKANELNYKYVLLLDQDTVFPSDALKFYQQSIEDQPGINLHVPRLLTKKGEFCSPLRYAFHRGFVTNELSSGIYSLNTYSPINSGMLLDVNTAILAGGYNNKVYLDFSDFQFIERLKNISSSFYLMPLTLEQDLSNDDENYNNLLNRYAIYCECARFCEKNNIYDEFIYFMMVLIRGMKLVQRTKMLKFISIFYNNYVRGKK</sequence>
<evidence type="ECO:0000313" key="2">
    <source>
        <dbReference type="EMBL" id="MBU9845727.1"/>
    </source>
</evidence>
<dbReference type="EMBL" id="JAFMOY010000125">
    <property type="protein sequence ID" value="MBU9845727.1"/>
    <property type="molecule type" value="Genomic_DNA"/>
</dbReference>